<dbReference type="InterPro" id="IPR010998">
    <property type="entry name" value="Integrase_recombinase_N"/>
</dbReference>
<protein>
    <submittedName>
        <fullName evidence="9">Integrase</fullName>
    </submittedName>
</protein>
<dbReference type="Gene3D" id="1.10.443.10">
    <property type="entry name" value="Intergrase catalytic core"/>
    <property type="match status" value="1"/>
</dbReference>
<dbReference type="RefSeq" id="WP_009323615.1">
    <property type="nucleotide sequence ID" value="NZ_JXXK01000008.1"/>
</dbReference>
<dbReference type="GO" id="GO:0006310">
    <property type="term" value="P:DNA recombination"/>
    <property type="evidence" value="ECO:0007669"/>
    <property type="project" value="UniProtKB-KW"/>
</dbReference>
<accession>A0A0D8J0K5</accession>
<evidence type="ECO:0000313" key="9">
    <source>
        <dbReference type="EMBL" id="KJF40274.1"/>
    </source>
</evidence>
<dbReference type="PROSITE" id="PS51900">
    <property type="entry name" value="CB"/>
    <property type="match status" value="1"/>
</dbReference>
<gene>
    <name evidence="9" type="ORF">TQ39_07730</name>
</gene>
<dbReference type="InterPro" id="IPR013762">
    <property type="entry name" value="Integrase-like_cat_sf"/>
</dbReference>
<evidence type="ECO:0000259" key="7">
    <source>
        <dbReference type="PROSITE" id="PS51898"/>
    </source>
</evidence>
<evidence type="ECO:0000256" key="3">
    <source>
        <dbReference type="ARBA" id="ARBA00022908"/>
    </source>
</evidence>
<dbReference type="GO" id="GO:0015074">
    <property type="term" value="P:DNA integration"/>
    <property type="evidence" value="ECO:0007669"/>
    <property type="project" value="UniProtKB-KW"/>
</dbReference>
<dbReference type="Pfam" id="PF00589">
    <property type="entry name" value="Phage_integrase"/>
    <property type="match status" value="1"/>
</dbReference>
<organism evidence="9 10">
    <name type="scientific">Ruthenibacterium lactatiformans</name>
    <dbReference type="NCBI Taxonomy" id="1550024"/>
    <lineage>
        <taxon>Bacteria</taxon>
        <taxon>Bacillati</taxon>
        <taxon>Bacillota</taxon>
        <taxon>Clostridia</taxon>
        <taxon>Eubacteriales</taxon>
        <taxon>Oscillospiraceae</taxon>
        <taxon>Ruthenibacterium</taxon>
    </lineage>
</organism>
<feature type="domain" description="Core-binding (CB)" evidence="8">
    <location>
        <begin position="5"/>
        <end position="85"/>
    </location>
</feature>
<comment type="caution">
    <text evidence="9">The sequence shown here is derived from an EMBL/GenBank/DDBJ whole genome shotgun (WGS) entry which is preliminary data.</text>
</comment>
<evidence type="ECO:0000256" key="2">
    <source>
        <dbReference type="ARBA" id="ARBA00008857"/>
    </source>
</evidence>
<dbReference type="Gene3D" id="1.10.150.130">
    <property type="match status" value="1"/>
</dbReference>
<dbReference type="PATRIC" id="fig|1550024.3.peg.1749"/>
<name>A0A0D8J0K5_9FIRM</name>
<dbReference type="Proteomes" id="UP000032483">
    <property type="component" value="Unassembled WGS sequence"/>
</dbReference>
<evidence type="ECO:0000256" key="4">
    <source>
        <dbReference type="ARBA" id="ARBA00023125"/>
    </source>
</evidence>
<keyword evidence="5" id="KW-0233">DNA recombination</keyword>
<dbReference type="EMBL" id="JXXK01000008">
    <property type="protein sequence ID" value="KJF40274.1"/>
    <property type="molecule type" value="Genomic_DNA"/>
</dbReference>
<dbReference type="InterPro" id="IPR004107">
    <property type="entry name" value="Integrase_SAM-like_N"/>
</dbReference>
<comment type="function">
    <text evidence="1">Site-specific tyrosine recombinase, which acts by catalyzing the cutting and rejoining of the recombining DNA molecules.</text>
</comment>
<dbReference type="AlphaFoldDB" id="A0A0D8J0K5"/>
<keyword evidence="4 6" id="KW-0238">DNA-binding</keyword>
<evidence type="ECO:0000256" key="6">
    <source>
        <dbReference type="PROSITE-ProRule" id="PRU01248"/>
    </source>
</evidence>
<dbReference type="GeneID" id="42856493"/>
<feature type="domain" description="Tyr recombinase" evidence="7">
    <location>
        <begin position="103"/>
        <end position="277"/>
    </location>
</feature>
<evidence type="ECO:0000313" key="10">
    <source>
        <dbReference type="Proteomes" id="UP000032483"/>
    </source>
</evidence>
<keyword evidence="10" id="KW-1185">Reference proteome</keyword>
<dbReference type="PANTHER" id="PTHR30349:SF89">
    <property type="entry name" value="INTEGRASE_RECOMBINASE"/>
    <property type="match status" value="1"/>
</dbReference>
<dbReference type="SUPFAM" id="SSF56349">
    <property type="entry name" value="DNA breaking-rejoining enzymes"/>
    <property type="match status" value="1"/>
</dbReference>
<sequence length="282" mass="32447">MSTKMISKASIMAYLHQLECDEKASATIEKYRHDINLFYEFLPDEKVLTKEDAIRYKQYLIEKGYAATSINSMLVAMNSFLSYIGAADCRVRLLKQQRRIFCEMEKELTRDEYLRLVSAAQRNGNMRLALILQTICSTGIRVSELEYITFSALKRQEAQVHCKGKIRKVLLPKTLCTRLLAYCREQDIRTGSVFVTHKGKPMNRSNIWAAMKRLCALAGVAAQKVFPHNLRHLFARTFYKQHKDIVRLADVLGHSSVDTTRIYTLTSGIEQLGQLARMRLLI</sequence>
<proteinExistence type="inferred from homology"/>
<dbReference type="InterPro" id="IPR044068">
    <property type="entry name" value="CB"/>
</dbReference>
<dbReference type="InterPro" id="IPR050090">
    <property type="entry name" value="Tyrosine_recombinase_XerCD"/>
</dbReference>
<dbReference type="InterPro" id="IPR002104">
    <property type="entry name" value="Integrase_catalytic"/>
</dbReference>
<dbReference type="GO" id="GO:0003677">
    <property type="term" value="F:DNA binding"/>
    <property type="evidence" value="ECO:0007669"/>
    <property type="project" value="UniProtKB-UniRule"/>
</dbReference>
<comment type="similarity">
    <text evidence="2">Belongs to the 'phage' integrase family.</text>
</comment>
<dbReference type="PROSITE" id="PS51898">
    <property type="entry name" value="TYR_RECOMBINASE"/>
    <property type="match status" value="1"/>
</dbReference>
<reference evidence="9" key="1">
    <citation type="submission" date="2015-02" db="EMBL/GenBank/DDBJ databases">
        <title>A novel member of the family Ruminococcaceae isolated from human feces.</title>
        <authorList>
            <person name="Shkoporov A.N."/>
            <person name="Chaplin A.V."/>
            <person name="Motuzova O.V."/>
            <person name="Kafarskaia L.I."/>
            <person name="Khokhlova E.V."/>
            <person name="Efimov B.A."/>
        </authorList>
    </citation>
    <scope>NUCLEOTIDE SEQUENCE [LARGE SCALE GENOMIC DNA]</scope>
    <source>
        <strain evidence="9">585-1</strain>
    </source>
</reference>
<dbReference type="Pfam" id="PF02899">
    <property type="entry name" value="Phage_int_SAM_1"/>
    <property type="match status" value="1"/>
</dbReference>
<dbReference type="InterPro" id="IPR011010">
    <property type="entry name" value="DNA_brk_join_enz"/>
</dbReference>
<dbReference type="PANTHER" id="PTHR30349">
    <property type="entry name" value="PHAGE INTEGRASE-RELATED"/>
    <property type="match status" value="1"/>
</dbReference>
<evidence type="ECO:0000256" key="1">
    <source>
        <dbReference type="ARBA" id="ARBA00003283"/>
    </source>
</evidence>
<evidence type="ECO:0000256" key="5">
    <source>
        <dbReference type="ARBA" id="ARBA00023172"/>
    </source>
</evidence>
<evidence type="ECO:0000259" key="8">
    <source>
        <dbReference type="PROSITE" id="PS51900"/>
    </source>
</evidence>
<keyword evidence="3" id="KW-0229">DNA integration</keyword>